<dbReference type="AlphaFoldDB" id="A0A414W166"/>
<organism evidence="1 2">
    <name type="scientific">Blautia obeum</name>
    <dbReference type="NCBI Taxonomy" id="40520"/>
    <lineage>
        <taxon>Bacteria</taxon>
        <taxon>Bacillati</taxon>
        <taxon>Bacillota</taxon>
        <taxon>Clostridia</taxon>
        <taxon>Lachnospirales</taxon>
        <taxon>Lachnospiraceae</taxon>
        <taxon>Blautia</taxon>
    </lineage>
</organism>
<dbReference type="Proteomes" id="UP000284024">
    <property type="component" value="Unassembled WGS sequence"/>
</dbReference>
<protein>
    <submittedName>
        <fullName evidence="1">Uncharacterized protein</fullName>
    </submittedName>
</protein>
<proteinExistence type="predicted"/>
<comment type="caution">
    <text evidence="1">The sequence shown here is derived from an EMBL/GenBank/DDBJ whole genome shotgun (WGS) entry which is preliminary data.</text>
</comment>
<evidence type="ECO:0000313" key="2">
    <source>
        <dbReference type="Proteomes" id="UP000284024"/>
    </source>
</evidence>
<gene>
    <name evidence="1" type="ORF">DW222_11400</name>
</gene>
<evidence type="ECO:0000313" key="1">
    <source>
        <dbReference type="EMBL" id="RHH17982.1"/>
    </source>
</evidence>
<dbReference type="EMBL" id="QRJH01000005">
    <property type="protein sequence ID" value="RHH17982.1"/>
    <property type="molecule type" value="Genomic_DNA"/>
</dbReference>
<accession>A0A414W166</accession>
<sequence>MDYMLNNGMETLQIRSENATRVFDVEGRVNGKTFVIEKFQSKPRISKKGDKRELEVVGALEMGKQISKIIWDKYHIKILYISLGIDEEELKSA</sequence>
<reference evidence="1 2" key="1">
    <citation type="submission" date="2018-08" db="EMBL/GenBank/DDBJ databases">
        <title>A genome reference for cultivated species of the human gut microbiota.</title>
        <authorList>
            <person name="Zou Y."/>
            <person name="Xue W."/>
            <person name="Luo G."/>
        </authorList>
    </citation>
    <scope>NUCLEOTIDE SEQUENCE [LARGE SCALE GENOMIC DNA]</scope>
    <source>
        <strain evidence="1 2">AM18-2AC</strain>
    </source>
</reference>
<name>A0A414W166_9FIRM</name>